<dbReference type="AlphaFoldDB" id="A0AAV2TG09"/>
<name>A0AAV2TG09_CALDB</name>
<sequence length="274" mass="30248">MFKMFLPNFNPNCWIVLLGFCLTETVVFSLFAEVVHDIKLNSVELAHILKNLNPELCYDDDTDNVLAGSDLRLYIPHVLPQLNPLTLFNVYAGCTSVIFVQLILENITSGTAASLDVRTKDTLLHRVSPLLKNANHLLRLTYPEGIFTDVVRESDVNPCLSEIPTSLCASAESHLAEPLKRVRRQVQDNTTTTVSSTTTGSSGLSSGALAAAIVVPIIGVALLAVGGYFLYRWLRSRRSSHGVYQPHDMEDQSHTIKKPDPQSVIKIPPAERLI</sequence>
<keyword evidence="1" id="KW-0472">Membrane</keyword>
<evidence type="ECO:0000313" key="3">
    <source>
        <dbReference type="Proteomes" id="UP001497525"/>
    </source>
</evidence>
<proteinExistence type="predicted"/>
<keyword evidence="1" id="KW-0812">Transmembrane</keyword>
<evidence type="ECO:0000256" key="1">
    <source>
        <dbReference type="SAM" id="Phobius"/>
    </source>
</evidence>
<keyword evidence="1" id="KW-1133">Transmembrane helix</keyword>
<dbReference type="Proteomes" id="UP001497525">
    <property type="component" value="Unassembled WGS sequence"/>
</dbReference>
<feature type="transmembrane region" description="Helical" evidence="1">
    <location>
        <begin position="208"/>
        <end position="231"/>
    </location>
</feature>
<organism evidence="2 3">
    <name type="scientific">Calicophoron daubneyi</name>
    <name type="common">Rumen fluke</name>
    <name type="synonym">Paramphistomum daubneyi</name>
    <dbReference type="NCBI Taxonomy" id="300641"/>
    <lineage>
        <taxon>Eukaryota</taxon>
        <taxon>Metazoa</taxon>
        <taxon>Spiralia</taxon>
        <taxon>Lophotrochozoa</taxon>
        <taxon>Platyhelminthes</taxon>
        <taxon>Trematoda</taxon>
        <taxon>Digenea</taxon>
        <taxon>Plagiorchiida</taxon>
        <taxon>Pronocephalata</taxon>
        <taxon>Paramphistomoidea</taxon>
        <taxon>Paramphistomidae</taxon>
        <taxon>Calicophoron</taxon>
    </lineage>
</organism>
<protein>
    <submittedName>
        <fullName evidence="2">Uncharacterized protein</fullName>
    </submittedName>
</protein>
<gene>
    <name evidence="2" type="ORF">CDAUBV1_LOCUS9065</name>
</gene>
<dbReference type="EMBL" id="CAXLJL010000234">
    <property type="protein sequence ID" value="CAL5134981.1"/>
    <property type="molecule type" value="Genomic_DNA"/>
</dbReference>
<comment type="caution">
    <text evidence="2">The sequence shown here is derived from an EMBL/GenBank/DDBJ whole genome shotgun (WGS) entry which is preliminary data.</text>
</comment>
<reference evidence="2" key="1">
    <citation type="submission" date="2024-06" db="EMBL/GenBank/DDBJ databases">
        <authorList>
            <person name="Liu X."/>
            <person name="Lenzi L."/>
            <person name="Haldenby T S."/>
            <person name="Uol C."/>
        </authorList>
    </citation>
    <scope>NUCLEOTIDE SEQUENCE</scope>
</reference>
<accession>A0AAV2TG09</accession>
<evidence type="ECO:0000313" key="2">
    <source>
        <dbReference type="EMBL" id="CAL5134981.1"/>
    </source>
</evidence>